<dbReference type="GeneID" id="28726703"/>
<dbReference type="OrthoDB" id="103454at2759"/>
<dbReference type="InterPro" id="IPR037624">
    <property type="entry name" value="Nup133-like"/>
</dbReference>
<sequence length="1175" mass="128357">MAAMARETSAFGGRSTREPELLLEDSVVRVRQLIPSLPPSVVGALQADAYASPSVGGLDRDTDYAYCATSEYCYVWRSSSATPTCYTFPVPPSSSAQALPHCVFLPRPLNSSAEPALMLCSKHGDVVYWDTVSDAFTAQAASSSTKTAHLTLSDGEVVTTATRMDASQVLLGTSHSRLFRVHVFVLHGHSQLQSHLITESRGLLGRWFGGSHAAGDSHVAVHSLVVTPPTSDGVSTVLAVSAHGMQVWSVPLIKGTSAAGSPRLLHADTGIHKTLASRILYARGQRYSAADANRIALADAAYMAREHACVLLYIDRTRTSASYGLAIVDMPTESATTQTVRRLLPLHYEQAEDPRPSSMPRLHVSSSKPSVAFVTFSGAVVAQLLADPCGSDEVLKLRHGADRFLGACLPSDTSHVRWTALTSYSGLLFLDIDVARAQQHALDEEPTSPRALEAQAERLQEHLERAVWFEDETNPLQLDALPDHLDTVLLEQGVVRMSEAILASRLTCMPATIDLRTQLAQRVVCAERLVQVLGRNGYWAPLSIGVRAQVRAKAELVAGASDMWRLYDAETRMPILASAIQSVLGDAQERTFFERELVRITDVLAAMQAQLRPSNAVAATRLVLALYLGAMRFRAEHMDLYQLPSIPAMSHIPWYATATWTDLLESLFDAAQTRLSTSKDPHVETEARTQLCALAEGALHAYEARLACLAHDEDARHAVQAQFDRTRPALLHPLLHMGRADKAYALAEQHRDFATLVALCFDQGPSDTKRAKHAHPSTPALAAKDVRVEQYLDTYGMAFATELYQYYIQHGATRRLLEPQPEHAALVTQFLAAHPEHARIAWLHDVAQGSFAQASATLTQCASREQESIEAKQQCLSLGKLMHLASLTSMNEVQTQAEQTVLEAWDDQLDLVHVQTRLKRRWDEAAMLPDAPAPEAQADYLVQMIAPHLGEQRPALRTLFVTLAAQVVQGHVVQAEDMMELLTLPERAFAAPQDMPLTDFAMAAQVLVRTSMPAARREAARMMLWRRLYLLDDWYALSETAQLSDEQVLTLVRGTAAFHTVKNVLADASTASLLASPDVVAASSLPPRDALSERFPGLPAEQLDSMYTAYEDETHALQQMVRETKLSAFFARIVALSADATAESAPPPTSAVDQEMADGSTDETMPGAASVAMLT</sequence>
<evidence type="ECO:0000259" key="10">
    <source>
        <dbReference type="Pfam" id="PF08801"/>
    </source>
</evidence>
<dbReference type="GO" id="GO:0017056">
    <property type="term" value="F:structural constituent of nuclear pore"/>
    <property type="evidence" value="ECO:0007669"/>
    <property type="project" value="InterPro"/>
</dbReference>
<dbReference type="PANTHER" id="PTHR13405:SF11">
    <property type="entry name" value="NUCLEAR PORE COMPLEX PROTEIN NUP133"/>
    <property type="match status" value="1"/>
</dbReference>
<comment type="similarity">
    <text evidence="2">Belongs to the nucleoporin Nup133 family.</text>
</comment>
<keyword evidence="7" id="KW-0539">Nucleus</keyword>
<dbReference type="InterPro" id="IPR007187">
    <property type="entry name" value="Nucleoporin_Nup133/Nup155_C"/>
</dbReference>
<keyword evidence="5" id="KW-0653">Protein transport</keyword>
<name>A0A0M8MLD1_9BASI</name>
<dbReference type="Proteomes" id="UP000037751">
    <property type="component" value="Unassembled WGS sequence"/>
</dbReference>
<gene>
    <name evidence="11" type="ORF">Malapachy_0303</name>
</gene>
<accession>A0A0M8MLD1</accession>
<evidence type="ECO:0000259" key="9">
    <source>
        <dbReference type="Pfam" id="PF03177"/>
    </source>
</evidence>
<feature type="domain" description="Nucleoporin Nup133/Nup155-like C-terminal" evidence="9">
    <location>
        <begin position="690"/>
        <end position="1125"/>
    </location>
</feature>
<dbReference type="GO" id="GO:0000972">
    <property type="term" value="P:transcription-dependent tethering of RNA polymerase II gene DNA at nuclear periphery"/>
    <property type="evidence" value="ECO:0007669"/>
    <property type="project" value="TreeGrafter"/>
</dbReference>
<dbReference type="InterPro" id="IPR015943">
    <property type="entry name" value="WD40/YVTN_repeat-like_dom_sf"/>
</dbReference>
<evidence type="ECO:0000256" key="7">
    <source>
        <dbReference type="ARBA" id="ARBA00023242"/>
    </source>
</evidence>
<dbReference type="EMBL" id="LGAV01000014">
    <property type="protein sequence ID" value="KOS12437.1"/>
    <property type="molecule type" value="Genomic_DNA"/>
</dbReference>
<dbReference type="GO" id="GO:0008168">
    <property type="term" value="F:methyltransferase activity"/>
    <property type="evidence" value="ECO:0007669"/>
    <property type="project" value="UniProtKB-KW"/>
</dbReference>
<evidence type="ECO:0000256" key="2">
    <source>
        <dbReference type="ARBA" id="ARBA00005569"/>
    </source>
</evidence>
<dbReference type="GO" id="GO:0032259">
    <property type="term" value="P:methylation"/>
    <property type="evidence" value="ECO:0007669"/>
    <property type="project" value="UniProtKB-KW"/>
</dbReference>
<dbReference type="PANTHER" id="PTHR13405">
    <property type="entry name" value="NUCLEAR PORE COMPLEX PROTEIN NUP133"/>
    <property type="match status" value="1"/>
</dbReference>
<keyword evidence="6" id="KW-0811">Translocation</keyword>
<dbReference type="Pfam" id="PF08801">
    <property type="entry name" value="Nucleoporin_N"/>
    <property type="match status" value="1"/>
</dbReference>
<dbReference type="VEuPathDB" id="FungiDB:Malapachy_0303"/>
<dbReference type="InterPro" id="IPR014908">
    <property type="entry name" value="Nucleoporin_Nup133/Nup155_N"/>
</dbReference>
<keyword evidence="12" id="KW-1185">Reference proteome</keyword>
<dbReference type="Gene3D" id="2.130.10.10">
    <property type="entry name" value="YVTN repeat-like/Quinoprotein amine dehydrogenase"/>
    <property type="match status" value="1"/>
</dbReference>
<dbReference type="GO" id="GO:0031080">
    <property type="term" value="C:nuclear pore outer ring"/>
    <property type="evidence" value="ECO:0007669"/>
    <property type="project" value="TreeGrafter"/>
</dbReference>
<evidence type="ECO:0000256" key="3">
    <source>
        <dbReference type="ARBA" id="ARBA00022448"/>
    </source>
</evidence>
<keyword evidence="4" id="KW-0509">mRNA transport</keyword>
<evidence type="ECO:0000256" key="6">
    <source>
        <dbReference type="ARBA" id="ARBA00023010"/>
    </source>
</evidence>
<evidence type="ECO:0000256" key="5">
    <source>
        <dbReference type="ARBA" id="ARBA00022927"/>
    </source>
</evidence>
<evidence type="ECO:0000256" key="4">
    <source>
        <dbReference type="ARBA" id="ARBA00022816"/>
    </source>
</evidence>
<feature type="region of interest" description="Disordered" evidence="8">
    <location>
        <begin position="1141"/>
        <end position="1175"/>
    </location>
</feature>
<keyword evidence="3" id="KW-0813">Transport</keyword>
<dbReference type="GO" id="GO:0006606">
    <property type="term" value="P:protein import into nucleus"/>
    <property type="evidence" value="ECO:0007669"/>
    <property type="project" value="TreeGrafter"/>
</dbReference>
<proteinExistence type="inferred from homology"/>
<evidence type="ECO:0000256" key="1">
    <source>
        <dbReference type="ARBA" id="ARBA00004259"/>
    </source>
</evidence>
<evidence type="ECO:0000256" key="8">
    <source>
        <dbReference type="SAM" id="MobiDB-lite"/>
    </source>
</evidence>
<protein>
    <submittedName>
        <fullName evidence="11">Methyltransferase type 11</fullName>
    </submittedName>
</protein>
<organism evidence="11 12">
    <name type="scientific">Malassezia pachydermatis</name>
    <dbReference type="NCBI Taxonomy" id="77020"/>
    <lineage>
        <taxon>Eukaryota</taxon>
        <taxon>Fungi</taxon>
        <taxon>Dikarya</taxon>
        <taxon>Basidiomycota</taxon>
        <taxon>Ustilaginomycotina</taxon>
        <taxon>Malasseziomycetes</taxon>
        <taxon>Malasseziales</taxon>
        <taxon>Malasseziaceae</taxon>
        <taxon>Malassezia</taxon>
    </lineage>
</organism>
<comment type="subcellular location">
    <subcellularLocation>
        <location evidence="1">Nucleus envelope</location>
    </subcellularLocation>
</comment>
<dbReference type="Pfam" id="PF03177">
    <property type="entry name" value="Nucleoporin_C"/>
    <property type="match status" value="1"/>
</dbReference>
<dbReference type="GO" id="GO:0016973">
    <property type="term" value="P:poly(A)+ mRNA export from nucleus"/>
    <property type="evidence" value="ECO:0007669"/>
    <property type="project" value="TreeGrafter"/>
</dbReference>
<keyword evidence="11" id="KW-0808">Transferase</keyword>
<dbReference type="STRING" id="77020.A0A0M8MLD1"/>
<keyword evidence="11" id="KW-0489">Methyltransferase</keyword>
<dbReference type="Gene3D" id="1.20.58.1380">
    <property type="match status" value="1"/>
</dbReference>
<feature type="domain" description="Nucleoporin Nup133/Nup155-like N-terminal" evidence="10">
    <location>
        <begin position="34"/>
        <end position="381"/>
    </location>
</feature>
<reference evidence="11 12" key="1">
    <citation type="submission" date="2015-07" db="EMBL/GenBank/DDBJ databases">
        <title>Draft Genome Sequence of Malassezia furfur CBS1878 and Malassezia pachydermatis CBS1879.</title>
        <authorList>
            <person name="Triana S."/>
            <person name="Ohm R."/>
            <person name="Gonzalez A."/>
            <person name="DeCock H."/>
            <person name="Restrepo S."/>
            <person name="Celis A."/>
        </authorList>
    </citation>
    <scope>NUCLEOTIDE SEQUENCE [LARGE SCALE GENOMIC DNA]</scope>
    <source>
        <strain evidence="11 12">CBS 1879</strain>
    </source>
</reference>
<dbReference type="AlphaFoldDB" id="A0A0M8MLD1"/>
<evidence type="ECO:0000313" key="12">
    <source>
        <dbReference type="Proteomes" id="UP000037751"/>
    </source>
</evidence>
<comment type="caution">
    <text evidence="11">The sequence shown here is derived from an EMBL/GenBank/DDBJ whole genome shotgun (WGS) entry which is preliminary data.</text>
</comment>
<dbReference type="RefSeq" id="XP_017990069.1">
    <property type="nucleotide sequence ID" value="XM_018134828.1"/>
</dbReference>
<dbReference type="SUPFAM" id="SSF117289">
    <property type="entry name" value="Nucleoporin domain"/>
    <property type="match status" value="1"/>
</dbReference>
<evidence type="ECO:0000313" key="11">
    <source>
        <dbReference type="EMBL" id="KOS12437.1"/>
    </source>
</evidence>